<dbReference type="NCBIfam" id="TIGR01255">
    <property type="entry name" value="pyr_form_ly_1"/>
    <property type="match status" value="1"/>
</dbReference>
<comment type="catalytic activity">
    <reaction evidence="13 15">
        <text>formate + acetyl-CoA = pyruvate + CoA</text>
        <dbReference type="Rhea" id="RHEA:11844"/>
        <dbReference type="ChEBI" id="CHEBI:15361"/>
        <dbReference type="ChEBI" id="CHEBI:15740"/>
        <dbReference type="ChEBI" id="CHEBI:57287"/>
        <dbReference type="ChEBI" id="CHEBI:57288"/>
        <dbReference type="EC" id="2.3.1.54"/>
    </reaction>
</comment>
<dbReference type="Proteomes" id="UP000005947">
    <property type="component" value="Unassembled WGS sequence"/>
</dbReference>
<protein>
    <recommendedName>
        <fullName evidence="5 15">Formate acetyltransferase</fullName>
        <ecNumber evidence="4 15">2.3.1.54</ecNumber>
    </recommendedName>
    <alternativeName>
        <fullName evidence="12 15">Pyruvate formate-lyase</fullName>
    </alternativeName>
</protein>
<name>F1T4Y4_9ACTN</name>
<dbReference type="RefSeq" id="WP_006302127.1">
    <property type="nucleotide sequence ID" value="NZ_ACGK02000001.1"/>
</dbReference>
<keyword evidence="6 15" id="KW-0963">Cytoplasm</keyword>
<evidence type="ECO:0000256" key="12">
    <source>
        <dbReference type="ARBA" id="ARBA00031063"/>
    </source>
</evidence>
<dbReference type="PIRSF" id="PIRSF000379">
    <property type="entry name" value="For_Ac_trans_1"/>
    <property type="match status" value="1"/>
</dbReference>
<proteinExistence type="inferred from homology"/>
<dbReference type="InterPro" id="IPR005949">
    <property type="entry name" value="Form_AcTrfase"/>
</dbReference>
<evidence type="ECO:0000256" key="10">
    <source>
        <dbReference type="ARBA" id="ARBA00023277"/>
    </source>
</evidence>
<dbReference type="GO" id="GO:0005829">
    <property type="term" value="C:cytosol"/>
    <property type="evidence" value="ECO:0007669"/>
    <property type="project" value="TreeGrafter"/>
</dbReference>
<feature type="domain" description="PFL" evidence="16">
    <location>
        <begin position="1"/>
        <end position="612"/>
    </location>
</feature>
<evidence type="ECO:0000256" key="1">
    <source>
        <dbReference type="ARBA" id="ARBA00004496"/>
    </source>
</evidence>
<keyword evidence="8 15" id="KW-0808">Transferase</keyword>
<comment type="subcellular location">
    <subcellularLocation>
        <location evidence="1 15">Cytoplasm</location>
    </subcellularLocation>
</comment>
<evidence type="ECO:0000256" key="6">
    <source>
        <dbReference type="ARBA" id="ARBA00022490"/>
    </source>
</evidence>
<evidence type="ECO:0000259" key="16">
    <source>
        <dbReference type="PROSITE" id="PS51554"/>
    </source>
</evidence>
<comment type="pathway">
    <text evidence="2 15">Fermentation; pyruvate fermentation; formate from pyruvate: step 1/1.</text>
</comment>
<keyword evidence="7 15" id="KW-0313">Glucose metabolism</keyword>
<comment type="subunit">
    <text evidence="15">Homodimer.</text>
</comment>
<dbReference type="PANTHER" id="PTHR30191:SF0">
    <property type="entry name" value="FORMATE ACETYLTRANSFERASE 1"/>
    <property type="match status" value="1"/>
</dbReference>
<organism evidence="17 18">
    <name type="scientific">Fannyhessea vaginae DSM 15829</name>
    <dbReference type="NCBI Taxonomy" id="525256"/>
    <lineage>
        <taxon>Bacteria</taxon>
        <taxon>Bacillati</taxon>
        <taxon>Actinomycetota</taxon>
        <taxon>Coriobacteriia</taxon>
        <taxon>Coriobacteriales</taxon>
        <taxon>Atopobiaceae</taxon>
        <taxon>Fannyhessea</taxon>
    </lineage>
</organism>
<keyword evidence="9 15" id="KW-0556">Organic radical</keyword>
<evidence type="ECO:0000256" key="11">
    <source>
        <dbReference type="ARBA" id="ARBA00023315"/>
    </source>
</evidence>
<feature type="active site" description="Cysteine radical intermediate" evidence="14">
    <location>
        <position position="407"/>
    </location>
</feature>
<evidence type="ECO:0000256" key="13">
    <source>
        <dbReference type="ARBA" id="ARBA00049029"/>
    </source>
</evidence>
<dbReference type="EMBL" id="ACGK02000001">
    <property type="protein sequence ID" value="EGF23072.1"/>
    <property type="molecule type" value="Genomic_DNA"/>
</dbReference>
<gene>
    <name evidence="17" type="primary">pflB</name>
    <name evidence="17" type="ORF">HMPREF0091_10019</name>
</gene>
<dbReference type="InterPro" id="IPR004184">
    <property type="entry name" value="PFL_dom"/>
</dbReference>
<dbReference type="Pfam" id="PF02901">
    <property type="entry name" value="PFL-like"/>
    <property type="match status" value="1"/>
</dbReference>
<sequence>MKEAWRGFTGGEWTHLIDVRDFIQKNYTPYEGDESFLAGPTEATTKLWAEVMDLFKQEREHGGVLDMDTKIVSTITSHPAGYIDKPYEKIVGLQTDKPLKRALMPNGGIRMAVSACKSYGYEVDPDLVKFYTDRRKTHNAGVFDVYTPEMRACRHSHIITGLPDAYGRGRIIGDYRRLALYGLDRLIEEKEEEKANTHTTMDEETIRHREELSEQIRALKEVNVMAGEYGFDVSKPAQNFKEAVQWLYFAYLASVKEQNGAAMSFGRTSTFLDIYAQRDLQEGTITESEVQEIIDHLVMKLRMVKFARTPEYNALFSGDPQWVTESIGGIGIDGRPMVTKNSFRFLHTLENMGTSPEPNLTVLWSTRLPEPFKRYCAKISITTSSIQYENDDLMRVYHGDDYAIACCVSSMVVGKEMQFFGARANLAKCLLYAINGGRDEITGEQIGPRFRPVEGDYLDYDDVIQKYRDMVYWLVSVYVNALNVIHYMHDKYAYERIQMAFHDEHIHRWFATGIAGLSVVADSLSAIKYAKVKVIRDETGLVTDFKIEGDYPKYGNDDDRVDSIARDVVEYFMKQIRKFNCYRNAVSTTSVLTITSNVVYGEKTGNTPDGRRAGTPFAPGANPMHQRDTHGAVASLASVSKLPFRDAEDGISNTFSIVPAALGKSGNVMFGECDMCEMKELDDVSKIDFKTVDFTIENKPDCACAADASAKEGCEDNK</sequence>
<keyword evidence="10 15" id="KW-0119">Carbohydrate metabolism</keyword>
<dbReference type="eggNOG" id="COG1882">
    <property type="taxonomic scope" value="Bacteria"/>
</dbReference>
<reference evidence="17 18" key="1">
    <citation type="submission" date="2011-02" db="EMBL/GenBank/DDBJ databases">
        <authorList>
            <person name="Muzny D."/>
            <person name="Qin X."/>
            <person name="Buhay C."/>
            <person name="Dugan-Rocha S."/>
            <person name="Ding Y."/>
            <person name="Chen G."/>
            <person name="Hawes A."/>
            <person name="Holder M."/>
            <person name="Jhangiani S."/>
            <person name="Johnson A."/>
            <person name="Khan Z."/>
            <person name="Li Z."/>
            <person name="Liu W."/>
            <person name="Liu X."/>
            <person name="Perez L."/>
            <person name="Shen H."/>
            <person name="Wang Q."/>
            <person name="Watt J."/>
            <person name="Xi L."/>
            <person name="Xin Y."/>
            <person name="Zhou J."/>
            <person name="Deng J."/>
            <person name="Jiang H."/>
            <person name="Liu Y."/>
            <person name="Qu J."/>
            <person name="Song X.-Z."/>
            <person name="Zhang L."/>
            <person name="Villasana D."/>
            <person name="Johnson A."/>
            <person name="Liu J."/>
            <person name="Liyanage D."/>
            <person name="Lorensuhewa L."/>
            <person name="Robinson T."/>
            <person name="Song A."/>
            <person name="Song B.-B."/>
            <person name="Dinh H."/>
            <person name="Thornton R."/>
            <person name="Coyle M."/>
            <person name="Francisco L."/>
            <person name="Jackson L."/>
            <person name="Javaid M."/>
            <person name="Korchina V."/>
            <person name="Kovar C."/>
            <person name="Mata R."/>
            <person name="Mathew T."/>
            <person name="Ngo R."/>
            <person name="Nguyen L."/>
            <person name="Nguyen N."/>
            <person name="Okwuonu G."/>
            <person name="Ongeri F."/>
            <person name="Pham C."/>
            <person name="Simmons D."/>
            <person name="Wilczek-Boney K."/>
            <person name="Hale W."/>
            <person name="Jakkamsetti A."/>
            <person name="Pham P."/>
            <person name="Ruth R."/>
            <person name="San Lucas F."/>
            <person name="Warren J."/>
            <person name="Zhang J."/>
            <person name="Zhao Z."/>
            <person name="Zhou C."/>
            <person name="Zhu D."/>
            <person name="Lee S."/>
            <person name="Bess C."/>
            <person name="Blankenburg K."/>
            <person name="Forbes L."/>
            <person name="Fu Q."/>
            <person name="Gubbala S."/>
            <person name="Hirani K."/>
            <person name="Jayaseelan J.C."/>
            <person name="Lara F."/>
            <person name="Munidasa M."/>
            <person name="Palculict T."/>
            <person name="Patil S."/>
            <person name="Pu L.-L."/>
            <person name="Saada N."/>
            <person name="Tang L."/>
            <person name="Weissenberger G."/>
            <person name="Zhu Y."/>
            <person name="Hemphill L."/>
            <person name="Shang Y."/>
            <person name="Youmans B."/>
            <person name="Ayvaz T."/>
            <person name="Ross M."/>
            <person name="Santibanez J."/>
            <person name="Aqrawi P."/>
            <person name="Gross S."/>
            <person name="Joshi V."/>
            <person name="Fowler G."/>
            <person name="Nazareth L."/>
            <person name="Reid J."/>
            <person name="Worley K."/>
            <person name="Petrosino J."/>
            <person name="Highlander S."/>
            <person name="Gibbs R."/>
        </authorList>
    </citation>
    <scope>NUCLEOTIDE SEQUENCE [LARGE SCALE GENOMIC DNA]</scope>
    <source>
        <strain evidence="17 18">DSM 15829</strain>
    </source>
</reference>
<keyword evidence="18" id="KW-1185">Reference proteome</keyword>
<dbReference type="GO" id="GO:0006006">
    <property type="term" value="P:glucose metabolic process"/>
    <property type="evidence" value="ECO:0007669"/>
    <property type="project" value="UniProtKB-UniRule"/>
</dbReference>
<evidence type="ECO:0000256" key="14">
    <source>
        <dbReference type="PIRSR" id="PIRSR000379-1"/>
    </source>
</evidence>
<evidence type="ECO:0000313" key="18">
    <source>
        <dbReference type="Proteomes" id="UP000005947"/>
    </source>
</evidence>
<evidence type="ECO:0000256" key="4">
    <source>
        <dbReference type="ARBA" id="ARBA00013214"/>
    </source>
</evidence>
<evidence type="ECO:0000256" key="7">
    <source>
        <dbReference type="ARBA" id="ARBA00022526"/>
    </source>
</evidence>
<keyword evidence="11 15" id="KW-0012">Acyltransferase</keyword>
<dbReference type="EC" id="2.3.1.54" evidence="4 15"/>
<dbReference type="InterPro" id="IPR001150">
    <property type="entry name" value="Gly_radical"/>
</dbReference>
<feature type="active site" description="S-acetylcysteine intermediate" evidence="14">
    <location>
        <position position="406"/>
    </location>
</feature>
<evidence type="ECO:0000256" key="15">
    <source>
        <dbReference type="RuleBase" id="RU368075"/>
    </source>
</evidence>
<dbReference type="UniPathway" id="UPA00920">
    <property type="reaction ID" value="UER00891"/>
</dbReference>
<dbReference type="GO" id="GO:0008861">
    <property type="term" value="F:formate C-acetyltransferase activity"/>
    <property type="evidence" value="ECO:0007669"/>
    <property type="project" value="UniProtKB-UniRule"/>
</dbReference>
<dbReference type="SUPFAM" id="SSF51998">
    <property type="entry name" value="PFL-like glycyl radical enzymes"/>
    <property type="match status" value="1"/>
</dbReference>
<evidence type="ECO:0000256" key="8">
    <source>
        <dbReference type="ARBA" id="ARBA00022679"/>
    </source>
</evidence>
<dbReference type="AlphaFoldDB" id="F1T4Y4"/>
<dbReference type="GeneID" id="93210664"/>
<comment type="similarity">
    <text evidence="3 15">Belongs to the glycyl radical enzyme (GRE) family. PFL subfamily.</text>
</comment>
<evidence type="ECO:0000256" key="9">
    <source>
        <dbReference type="ARBA" id="ARBA00022818"/>
    </source>
</evidence>
<dbReference type="InterPro" id="IPR050244">
    <property type="entry name" value="Auton_GlycylRad_Cofactor"/>
</dbReference>
<dbReference type="OrthoDB" id="9803969at2"/>
<dbReference type="CDD" id="cd01678">
    <property type="entry name" value="PFL1"/>
    <property type="match status" value="1"/>
</dbReference>
<evidence type="ECO:0000313" key="17">
    <source>
        <dbReference type="EMBL" id="EGF23072.1"/>
    </source>
</evidence>
<evidence type="ECO:0000256" key="5">
    <source>
        <dbReference type="ARBA" id="ARBA00013897"/>
    </source>
</evidence>
<accession>F1T4Y4</accession>
<dbReference type="PANTHER" id="PTHR30191">
    <property type="entry name" value="FORMATE ACETYLTRANSFERASE"/>
    <property type="match status" value="1"/>
</dbReference>
<evidence type="ECO:0000256" key="3">
    <source>
        <dbReference type="ARBA" id="ARBA00008375"/>
    </source>
</evidence>
<evidence type="ECO:0000256" key="2">
    <source>
        <dbReference type="ARBA" id="ARBA00004809"/>
    </source>
</evidence>
<dbReference type="PROSITE" id="PS51554">
    <property type="entry name" value="PFL"/>
    <property type="match status" value="1"/>
</dbReference>
<dbReference type="Pfam" id="PF01228">
    <property type="entry name" value="Gly_radical"/>
    <property type="match status" value="1"/>
</dbReference>
<dbReference type="Gene3D" id="3.20.70.20">
    <property type="match status" value="1"/>
</dbReference>
<comment type="caution">
    <text evidence="17">The sequence shown here is derived from an EMBL/GenBank/DDBJ whole genome shotgun (WGS) entry which is preliminary data.</text>
</comment>